<dbReference type="RefSeq" id="WP_084261375.1">
    <property type="nucleotide sequence ID" value="NZ_LRMV01000083.1"/>
</dbReference>
<keyword evidence="2" id="KW-0472">Membrane</keyword>
<feature type="compositionally biased region" description="Low complexity" evidence="1">
    <location>
        <begin position="321"/>
        <end position="343"/>
    </location>
</feature>
<feature type="transmembrane region" description="Helical" evidence="2">
    <location>
        <begin position="87"/>
        <end position="103"/>
    </location>
</feature>
<feature type="transmembrane region" description="Helical" evidence="2">
    <location>
        <begin position="63"/>
        <end position="80"/>
    </location>
</feature>
<keyword evidence="2" id="KW-0812">Transmembrane</keyword>
<dbReference type="Pfam" id="PF19609">
    <property type="entry name" value="DUF6114"/>
    <property type="match status" value="1"/>
</dbReference>
<feature type="compositionally biased region" description="Basic and acidic residues" evidence="1">
    <location>
        <begin position="180"/>
        <end position="191"/>
    </location>
</feature>
<dbReference type="OrthoDB" id="3535986at2"/>
<keyword evidence="4" id="KW-1185">Reference proteome</keyword>
<accession>A0A1C5K0I9</accession>
<evidence type="ECO:0000313" key="3">
    <source>
        <dbReference type="EMBL" id="SCG75806.1"/>
    </source>
</evidence>
<feature type="compositionally biased region" description="Low complexity" evidence="1">
    <location>
        <begin position="278"/>
        <end position="289"/>
    </location>
</feature>
<evidence type="ECO:0000313" key="4">
    <source>
        <dbReference type="Proteomes" id="UP000198226"/>
    </source>
</evidence>
<feature type="compositionally biased region" description="Low complexity" evidence="1">
    <location>
        <begin position="297"/>
        <end position="312"/>
    </location>
</feature>
<protein>
    <submittedName>
        <fullName evidence="3">Uncharacterized protein</fullName>
    </submittedName>
</protein>
<evidence type="ECO:0000256" key="2">
    <source>
        <dbReference type="SAM" id="Phobius"/>
    </source>
</evidence>
<dbReference type="EMBL" id="LT607752">
    <property type="protein sequence ID" value="SCG75806.1"/>
    <property type="molecule type" value="Genomic_DNA"/>
</dbReference>
<keyword evidence="2" id="KW-1133">Transmembrane helix</keyword>
<dbReference type="InterPro" id="IPR046096">
    <property type="entry name" value="DUF6114"/>
</dbReference>
<dbReference type="Proteomes" id="UP000198226">
    <property type="component" value="Chromosome I"/>
</dbReference>
<gene>
    <name evidence="3" type="ORF">GA0070623_4042</name>
</gene>
<proteinExistence type="predicted"/>
<name>A0A1C5K0I9_9ACTN</name>
<dbReference type="AlphaFoldDB" id="A0A1C5K0I9"/>
<reference evidence="4" key="1">
    <citation type="submission" date="2016-06" db="EMBL/GenBank/DDBJ databases">
        <authorList>
            <person name="Varghese N."/>
            <person name="Submissions Spin"/>
        </authorList>
    </citation>
    <scope>NUCLEOTIDE SEQUENCE [LARGE SCALE GENOMIC DNA]</scope>
    <source>
        <strain evidence="4">DSM 44983</strain>
    </source>
</reference>
<feature type="transmembrane region" description="Helical" evidence="2">
    <location>
        <begin position="29"/>
        <end position="51"/>
    </location>
</feature>
<evidence type="ECO:0000256" key="1">
    <source>
        <dbReference type="SAM" id="MobiDB-lite"/>
    </source>
</evidence>
<feature type="region of interest" description="Disordered" evidence="1">
    <location>
        <begin position="245"/>
        <end position="353"/>
    </location>
</feature>
<feature type="region of interest" description="Disordered" evidence="1">
    <location>
        <begin position="162"/>
        <end position="193"/>
    </location>
</feature>
<organism evidence="3 4">
    <name type="scientific">Micromonospora rifamycinica</name>
    <dbReference type="NCBI Taxonomy" id="291594"/>
    <lineage>
        <taxon>Bacteria</taxon>
        <taxon>Bacillati</taxon>
        <taxon>Actinomycetota</taxon>
        <taxon>Actinomycetes</taxon>
        <taxon>Micromonosporales</taxon>
        <taxon>Micromonosporaceae</taxon>
        <taxon>Micromonospora</taxon>
    </lineage>
</organism>
<sequence length="512" mass="53631">MTSAHERPAPQSRIGQAWRAFRRWRRSRPFWGGLLTALAGLEIFATTQMSLGGLTFQMGPTGFLSWLIPVILVTCGMLMWFTPQQRLFYAVIAAVTAVYSLIGVNLGGFFIGLLLGMVGSALGFAWVPARAPASPPAGNGTAADEEAAEAEPLVDELMPPWQEEHTTGPLTDTLPPPRNPLREPVRGDRAGAADTTQILPTVDPGAYRPDHRDPRSYAILLVLTITAMAALLAVRGAQPALAEPACPGPTKTATAPSVRPSVPAGPSPTPSETPDGNLLTDILDGITDLFTGDDDTAPAAASPTPEPSASRAVIGSGVRPGPSVTATATGSTPPSPTASARPGRGTCGKPVPRAAKRVEVGKPLPRIAPEQGQPTVARQPSKLTGTKVTMTGLRFEGIVDLPTADGTLTTLKFSMAKAVTADFTLLADGPAGRHQRYVTDELTVRGDVAFYATRFVGKLLGITITLTPDLPFPDGIPITSPVPITFTDPVIDLAFVESDSLTARPALDLSLS</sequence>